<organism evidence="6">
    <name type="scientific">uncultured marine group II/III euryarchaeote SAT1000_18_B12</name>
    <dbReference type="NCBI Taxonomy" id="1456563"/>
    <lineage>
        <taxon>Archaea</taxon>
        <taxon>Methanobacteriati</taxon>
        <taxon>Methanobacteriota</taxon>
        <taxon>environmental samples</taxon>
    </lineage>
</organism>
<reference evidence="6" key="1">
    <citation type="journal article" date="2014" name="Genome Biol. Evol.">
        <title>Pangenome evidence for extensive interdomain horizontal transfer affecting lineage core and shell genes in uncultured planktonic thaumarchaeota and euryarchaeota.</title>
        <authorList>
            <person name="Deschamps P."/>
            <person name="Zivanovic Y."/>
            <person name="Moreira D."/>
            <person name="Rodriguez-Valera F."/>
            <person name="Lopez-Garcia P."/>
        </authorList>
    </citation>
    <scope>NUCLEOTIDE SEQUENCE</scope>
</reference>
<sequence>MFASTVMKGGRVARPDNMSVSNEAGGPRNQGRASLLVTPGEDLGESEGHEAGHGVLVLDGRLRATKHGRVNENGIEIAIEPLRTAYTPRPSDLVIGYVEGCTNNIWFIDIGAPFNAILPMSLGPGKAAFGGTRSLMDIGEAVLCRVQEVEETHSSVVTMKGMGLRKIRSGNIEQVDPHLLGRLTGNGGKALRQLKEDTDCRIIVADNGRVWVDGEFDGIVAVRDQLNAMSNDAKSIGVDV</sequence>
<dbReference type="SUPFAM" id="SSF54791">
    <property type="entry name" value="Eukaryotic type KH-domain (KH-domain type I)"/>
    <property type="match status" value="1"/>
</dbReference>
<feature type="region of interest" description="Disordered" evidence="4">
    <location>
        <begin position="1"/>
        <end position="48"/>
    </location>
</feature>
<dbReference type="PANTHER" id="PTHR21321">
    <property type="entry name" value="PNAS-3 RELATED"/>
    <property type="match status" value="1"/>
</dbReference>
<dbReference type="AlphaFoldDB" id="A0A075IAI5"/>
<dbReference type="Pfam" id="PF14382">
    <property type="entry name" value="ECR1_N"/>
    <property type="match status" value="1"/>
</dbReference>
<dbReference type="GO" id="GO:0071051">
    <property type="term" value="P:poly(A)-dependent snoRNA 3'-end processing"/>
    <property type="evidence" value="ECO:0007669"/>
    <property type="project" value="TreeGrafter"/>
</dbReference>
<dbReference type="InterPro" id="IPR036612">
    <property type="entry name" value="KH_dom_type_1_sf"/>
</dbReference>
<evidence type="ECO:0000256" key="2">
    <source>
        <dbReference type="ARBA" id="ARBA00022884"/>
    </source>
</evidence>
<dbReference type="InterPro" id="IPR026699">
    <property type="entry name" value="Exosome_RNA_bind1/RRP40/RRP4"/>
</dbReference>
<dbReference type="GO" id="GO:0071034">
    <property type="term" value="P:CUT catabolic process"/>
    <property type="evidence" value="ECO:0007669"/>
    <property type="project" value="TreeGrafter"/>
</dbReference>
<dbReference type="Gene3D" id="3.30.1370.10">
    <property type="entry name" value="K Homology domain, type 1"/>
    <property type="match status" value="1"/>
</dbReference>
<evidence type="ECO:0000313" key="6">
    <source>
        <dbReference type="EMBL" id="AIF23717.1"/>
    </source>
</evidence>
<dbReference type="GO" id="GO:0003723">
    <property type="term" value="F:RNA binding"/>
    <property type="evidence" value="ECO:0007669"/>
    <property type="project" value="UniProtKB-UniRule"/>
</dbReference>
<dbReference type="Gene3D" id="2.40.50.100">
    <property type="match status" value="1"/>
</dbReference>
<feature type="domain" description="Exosome complex component N-terminal" evidence="5">
    <location>
        <begin position="36"/>
        <end position="71"/>
    </location>
</feature>
<dbReference type="EMBL" id="KF901238">
    <property type="protein sequence ID" value="AIF23717.1"/>
    <property type="molecule type" value="Genomic_DNA"/>
</dbReference>
<dbReference type="Gene3D" id="2.40.50.140">
    <property type="entry name" value="Nucleic acid-binding proteins"/>
    <property type="match status" value="1"/>
</dbReference>
<evidence type="ECO:0000256" key="4">
    <source>
        <dbReference type="SAM" id="MobiDB-lite"/>
    </source>
</evidence>
<evidence type="ECO:0000256" key="3">
    <source>
        <dbReference type="PROSITE-ProRule" id="PRU00117"/>
    </source>
</evidence>
<dbReference type="InterPro" id="IPR012340">
    <property type="entry name" value="NA-bd_OB-fold"/>
</dbReference>
<dbReference type="InterPro" id="IPR025721">
    <property type="entry name" value="Exosome_cplx_N_dom"/>
</dbReference>
<dbReference type="GO" id="GO:0000467">
    <property type="term" value="P:exonucleolytic trimming to generate mature 3'-end of 5.8S rRNA from tricistronic rRNA transcript (SSU-rRNA, 5.8S rRNA, LSU-rRNA)"/>
    <property type="evidence" value="ECO:0007669"/>
    <property type="project" value="TreeGrafter"/>
</dbReference>
<proteinExistence type="predicted"/>
<dbReference type="SUPFAM" id="SSF110324">
    <property type="entry name" value="Ribosomal L27 protein-like"/>
    <property type="match status" value="1"/>
</dbReference>
<keyword evidence="1" id="KW-0271">Exosome</keyword>
<dbReference type="PANTHER" id="PTHR21321:SF4">
    <property type="entry name" value="EXOSOME COMPLEX COMPONENT RRP4"/>
    <property type="match status" value="1"/>
</dbReference>
<evidence type="ECO:0000256" key="1">
    <source>
        <dbReference type="ARBA" id="ARBA00022835"/>
    </source>
</evidence>
<dbReference type="SUPFAM" id="SSF50249">
    <property type="entry name" value="Nucleic acid-binding proteins"/>
    <property type="match status" value="1"/>
</dbReference>
<dbReference type="GO" id="GO:0034475">
    <property type="term" value="P:U4 snRNA 3'-end processing"/>
    <property type="evidence" value="ECO:0007669"/>
    <property type="project" value="TreeGrafter"/>
</dbReference>
<dbReference type="GO" id="GO:0000178">
    <property type="term" value="C:exosome (RNase complex)"/>
    <property type="evidence" value="ECO:0007669"/>
    <property type="project" value="UniProtKB-KW"/>
</dbReference>
<gene>
    <name evidence="6" type="primary">EXOSC2</name>
    <name evidence="6" type="synonym">RRP4</name>
</gene>
<evidence type="ECO:0000259" key="5">
    <source>
        <dbReference type="Pfam" id="PF14382"/>
    </source>
</evidence>
<name>A0A075IAI5_9EURY</name>
<protein>
    <submittedName>
        <fullName evidence="6">Exosome complex component (RRP4, EXOSC2)</fullName>
    </submittedName>
</protein>
<dbReference type="PROSITE" id="PS50084">
    <property type="entry name" value="KH_TYPE_1"/>
    <property type="match status" value="1"/>
</dbReference>
<keyword evidence="2 3" id="KW-0694">RNA-binding</keyword>
<accession>A0A075IAI5</accession>